<dbReference type="PANTHER" id="PTHR40048">
    <property type="entry name" value="RHAMNOSYL O-METHYLTRANSFERASE"/>
    <property type="match status" value="1"/>
</dbReference>
<name>A0A6M0JTW2_9GAMM</name>
<sequence>MTDDRAIFLSEREERLEHYRRDRALQDSARSFLGETLRARYSYQFDWLGLPIIQYPQDMAALQEIIWSTRPDLIIETGIARGGSLVFSASMLALLDLADAAAEGRVLDPRRPGRTVLGVDIDIRPHNRVAIEAHPLSARIRMIEGSSIADDVVARARELAAEHARVMVCLDSSHTHDHVMAELMAYAPLVGVGAYCVVLDTVIEDLPEATFPGRPWGRGNSPKSAVHAFLADHPEFEIDTSIPDKLLSTVAPDGYLRRLS</sequence>
<evidence type="ECO:0000313" key="3">
    <source>
        <dbReference type="EMBL" id="NEV60554.1"/>
    </source>
</evidence>
<proteinExistence type="predicted"/>
<dbReference type="RefSeq" id="WP_164450595.1">
    <property type="nucleotide sequence ID" value="NZ_JAAIJQ010000002.1"/>
</dbReference>
<dbReference type="PANTHER" id="PTHR40048:SF1">
    <property type="entry name" value="RHAMNOSYL O-METHYLTRANSFERASE"/>
    <property type="match status" value="1"/>
</dbReference>
<dbReference type="GO" id="GO:0008610">
    <property type="term" value="P:lipid biosynthetic process"/>
    <property type="evidence" value="ECO:0007669"/>
    <property type="project" value="InterPro"/>
</dbReference>
<dbReference type="Proteomes" id="UP000483379">
    <property type="component" value="Unassembled WGS sequence"/>
</dbReference>
<dbReference type="GO" id="GO:0071770">
    <property type="term" value="P:DIM/DIP cell wall layer assembly"/>
    <property type="evidence" value="ECO:0007669"/>
    <property type="project" value="TreeGrafter"/>
</dbReference>
<dbReference type="GO" id="GO:0032259">
    <property type="term" value="P:methylation"/>
    <property type="evidence" value="ECO:0007669"/>
    <property type="project" value="UniProtKB-KW"/>
</dbReference>
<keyword evidence="2" id="KW-0808">Transferase</keyword>
<evidence type="ECO:0000256" key="1">
    <source>
        <dbReference type="ARBA" id="ARBA00022603"/>
    </source>
</evidence>
<reference evidence="3 4" key="1">
    <citation type="submission" date="2020-02" db="EMBL/GenBank/DDBJ databases">
        <title>Genome sequences of Thiorhodococcus mannitoliphagus and Thiorhodococcus minor, purple sulfur photosynthetic bacteria in the gammaproteobacterial family, Chromatiaceae.</title>
        <authorList>
            <person name="Aviles F.A."/>
            <person name="Meyer T.E."/>
            <person name="Kyndt J.A."/>
        </authorList>
    </citation>
    <scope>NUCLEOTIDE SEQUENCE [LARGE SCALE GENOMIC DNA]</scope>
    <source>
        <strain evidence="3 4">DSM 11518</strain>
    </source>
</reference>
<comment type="caution">
    <text evidence="3">The sequence shown here is derived from an EMBL/GenBank/DDBJ whole genome shotgun (WGS) entry which is preliminary data.</text>
</comment>
<keyword evidence="4" id="KW-1185">Reference proteome</keyword>
<dbReference type="EMBL" id="JAAIJQ010000002">
    <property type="protein sequence ID" value="NEV60554.1"/>
    <property type="molecule type" value="Genomic_DNA"/>
</dbReference>
<evidence type="ECO:0000256" key="2">
    <source>
        <dbReference type="ARBA" id="ARBA00022679"/>
    </source>
</evidence>
<dbReference type="InterPro" id="IPR007072">
    <property type="entry name" value="RNMT_CmcI"/>
</dbReference>
<dbReference type="SUPFAM" id="SSF53335">
    <property type="entry name" value="S-adenosyl-L-methionine-dependent methyltransferases"/>
    <property type="match status" value="1"/>
</dbReference>
<gene>
    <name evidence="3" type="ORF">G3446_01380</name>
</gene>
<accession>A0A6M0JTW2</accession>
<evidence type="ECO:0000313" key="4">
    <source>
        <dbReference type="Proteomes" id="UP000483379"/>
    </source>
</evidence>
<dbReference type="GO" id="GO:0005886">
    <property type="term" value="C:plasma membrane"/>
    <property type="evidence" value="ECO:0007669"/>
    <property type="project" value="TreeGrafter"/>
</dbReference>
<organism evidence="3 4">
    <name type="scientific">Thiorhodococcus minor</name>
    <dbReference type="NCBI Taxonomy" id="57489"/>
    <lineage>
        <taxon>Bacteria</taxon>
        <taxon>Pseudomonadati</taxon>
        <taxon>Pseudomonadota</taxon>
        <taxon>Gammaproteobacteria</taxon>
        <taxon>Chromatiales</taxon>
        <taxon>Chromatiaceae</taxon>
        <taxon>Thiorhodococcus</taxon>
    </lineage>
</organism>
<dbReference type="Pfam" id="PF04989">
    <property type="entry name" value="RMNT_CmcI"/>
    <property type="match status" value="1"/>
</dbReference>
<dbReference type="AlphaFoldDB" id="A0A6M0JTW2"/>
<dbReference type="Gene3D" id="3.40.50.150">
    <property type="entry name" value="Vaccinia Virus protein VP39"/>
    <property type="match status" value="1"/>
</dbReference>
<keyword evidence="1" id="KW-0489">Methyltransferase</keyword>
<dbReference type="InterPro" id="IPR029063">
    <property type="entry name" value="SAM-dependent_MTases_sf"/>
</dbReference>
<protein>
    <submittedName>
        <fullName evidence="3">Cephalosporin hydroxylase</fullName>
    </submittedName>
</protein>
<dbReference type="GO" id="GO:0008168">
    <property type="term" value="F:methyltransferase activity"/>
    <property type="evidence" value="ECO:0007669"/>
    <property type="project" value="UniProtKB-KW"/>
</dbReference>